<comment type="caution">
    <text evidence="1">The sequence shown here is derived from an EMBL/GenBank/DDBJ whole genome shotgun (WGS) entry which is preliminary data.</text>
</comment>
<accession>A0A438EBZ1</accession>
<organism evidence="1 2">
    <name type="scientific">Vitis vinifera</name>
    <name type="common">Grape</name>
    <dbReference type="NCBI Taxonomy" id="29760"/>
    <lineage>
        <taxon>Eukaryota</taxon>
        <taxon>Viridiplantae</taxon>
        <taxon>Streptophyta</taxon>
        <taxon>Embryophyta</taxon>
        <taxon>Tracheophyta</taxon>
        <taxon>Spermatophyta</taxon>
        <taxon>Magnoliopsida</taxon>
        <taxon>eudicotyledons</taxon>
        <taxon>Gunneridae</taxon>
        <taxon>Pentapetalae</taxon>
        <taxon>rosids</taxon>
        <taxon>Vitales</taxon>
        <taxon>Vitaceae</taxon>
        <taxon>Viteae</taxon>
        <taxon>Vitis</taxon>
    </lineage>
</organism>
<sequence length="101" mass="11414">MIKPQTLESIIVYNYNPISPAPSLSLQMIESVDTEPSTPLGPNQSQTVNSSYQAFVISLTDIRIPNNIQEALQILEWKAMIEEEIRALEKNDTWELGELPK</sequence>
<reference evidence="1 2" key="1">
    <citation type="journal article" date="2018" name="PLoS Genet.">
        <title>Population sequencing reveals clonal diversity and ancestral inbreeding in the grapevine cultivar Chardonnay.</title>
        <authorList>
            <person name="Roach M.J."/>
            <person name="Johnson D.L."/>
            <person name="Bohlmann J."/>
            <person name="van Vuuren H.J."/>
            <person name="Jones S.J."/>
            <person name="Pretorius I.S."/>
            <person name="Schmidt S.A."/>
            <person name="Borneman A.R."/>
        </authorList>
    </citation>
    <scope>NUCLEOTIDE SEQUENCE [LARGE SCALE GENOMIC DNA]</scope>
    <source>
        <strain evidence="2">cv. Chardonnay</strain>
        <tissue evidence="1">Leaf</tissue>
    </source>
</reference>
<evidence type="ECO:0000313" key="1">
    <source>
        <dbReference type="EMBL" id="RVW45194.1"/>
    </source>
</evidence>
<dbReference type="EMBL" id="QGNW01001336">
    <property type="protein sequence ID" value="RVW45194.1"/>
    <property type="molecule type" value="Genomic_DNA"/>
</dbReference>
<name>A0A438EBZ1_VITVI</name>
<evidence type="ECO:0008006" key="3">
    <source>
        <dbReference type="Google" id="ProtNLM"/>
    </source>
</evidence>
<dbReference type="AlphaFoldDB" id="A0A438EBZ1"/>
<dbReference type="Proteomes" id="UP000288805">
    <property type="component" value="Unassembled WGS sequence"/>
</dbReference>
<proteinExistence type="predicted"/>
<gene>
    <name evidence="1" type="ORF">CK203_067586</name>
</gene>
<protein>
    <recommendedName>
        <fullName evidence="3">Retrovirus-related Pol polyprotein from transposon RE1</fullName>
    </recommendedName>
</protein>
<evidence type="ECO:0000313" key="2">
    <source>
        <dbReference type="Proteomes" id="UP000288805"/>
    </source>
</evidence>